<sequence length="363" mass="41327">MLLLDDRHRFCLDESPQSHARIRIELETITEILLDTVPRASVVLSGSLAYGEGQLGQDGLRMASDYDLFVIVPRFSDITKILTTRNTSVQTLISLEFLTNLEIVVIWRPFILRGLTHVNGIMLAGDQVISRALEQSRLPHGDRMLCRAYKAFLRASHNDVDQRFLQKAMTLGFRAWLLNRSTEGGESWHYQDIYSFQGNLTGLCRHTGTLLEPWRELIEWTLLVGLGRSSSPRERVHLKTVLAFLDWVHKTISISHFCWGGFLYAVFQMRRSRSFTWPHRFLSTYLALAGSLAEVCATDGTLPIPIGIIRGIERLGGTAYPRKASLSQRDWAISEMIALADANPHKIVIPKRRRCVRNLTHHP</sequence>
<organism evidence="1 2">
    <name type="scientific">Methylomirabilis oxygeniifera</name>
    <dbReference type="NCBI Taxonomy" id="671143"/>
    <lineage>
        <taxon>Bacteria</taxon>
        <taxon>Candidatus Methylomirabilota</taxon>
        <taxon>Candidatus Methylomirabilia</taxon>
        <taxon>Candidatus Methylomirabilales</taxon>
        <taxon>Candidatus Methylomirabilaceae</taxon>
        <taxon>Candidatus Methylomirabilis</taxon>
    </lineage>
</organism>
<accession>D5MN26</accession>
<evidence type="ECO:0000313" key="1">
    <source>
        <dbReference type="EMBL" id="CBE68126.1"/>
    </source>
</evidence>
<proteinExistence type="predicted"/>
<dbReference type="SUPFAM" id="SSF81301">
    <property type="entry name" value="Nucleotidyltransferase"/>
    <property type="match status" value="1"/>
</dbReference>
<dbReference type="EMBL" id="FP565575">
    <property type="protein sequence ID" value="CBE68126.1"/>
    <property type="molecule type" value="Genomic_DNA"/>
</dbReference>
<name>D5MN26_METO1</name>
<protein>
    <submittedName>
        <fullName evidence="1">Uncharacterized protein</fullName>
    </submittedName>
</protein>
<dbReference type="HOGENOM" id="CLU_762248_0_0_0"/>
<gene>
    <name evidence="1" type="ORF">DAMO_1066</name>
</gene>
<dbReference type="KEGG" id="mox:DAMO_1066"/>
<reference evidence="1 2" key="1">
    <citation type="journal article" date="2010" name="Nature">
        <title>Nitrite-driven anaerobic methane oxidation by oxygenic bacteria.</title>
        <authorList>
            <person name="Ettwig K.F."/>
            <person name="Butler M.K."/>
            <person name="Le Paslier D."/>
            <person name="Pelletier E."/>
            <person name="Mangenot S."/>
            <person name="Kuypers M.M.M."/>
            <person name="Schreiber F."/>
            <person name="Dutilh B.E."/>
            <person name="Zedelius J."/>
            <person name="de Beer D."/>
            <person name="Gloerich J."/>
            <person name="Wessels H.J.C.T."/>
            <person name="van Allen T."/>
            <person name="Luesken F."/>
            <person name="Wu M."/>
            <person name="van de Pas-Schoonen K.T."/>
            <person name="Op den Camp H.J.M."/>
            <person name="Janssen-Megens E.M."/>
            <person name="Francoijs K-J."/>
            <person name="Stunnenberg H."/>
            <person name="Weissenbach J."/>
            <person name="Jetten M.S.M."/>
            <person name="Strous M."/>
        </authorList>
    </citation>
    <scope>NUCLEOTIDE SEQUENCE [LARGE SCALE GENOMIC DNA]</scope>
</reference>
<dbReference type="AlphaFoldDB" id="D5MN26"/>
<dbReference type="STRING" id="671143.DAMO_1066"/>
<dbReference type="Proteomes" id="UP000006898">
    <property type="component" value="Chromosome"/>
</dbReference>
<evidence type="ECO:0000313" key="2">
    <source>
        <dbReference type="Proteomes" id="UP000006898"/>
    </source>
</evidence>
<dbReference type="InterPro" id="IPR043519">
    <property type="entry name" value="NT_sf"/>
</dbReference>